<organism evidence="2">
    <name type="scientific">Schlesneria paludicola</name>
    <dbReference type="NCBI Taxonomy" id="360056"/>
    <lineage>
        <taxon>Bacteria</taxon>
        <taxon>Pseudomonadati</taxon>
        <taxon>Planctomycetota</taxon>
        <taxon>Planctomycetia</taxon>
        <taxon>Planctomycetales</taxon>
        <taxon>Planctomycetaceae</taxon>
        <taxon>Schlesneria</taxon>
    </lineage>
</organism>
<proteinExistence type="predicted"/>
<accession>A0A7C4LM88</accession>
<dbReference type="GO" id="GO:0008782">
    <property type="term" value="F:adenosylhomocysteine nucleosidase activity"/>
    <property type="evidence" value="ECO:0007669"/>
    <property type="project" value="TreeGrafter"/>
</dbReference>
<dbReference type="GO" id="GO:0019284">
    <property type="term" value="P:L-methionine salvage from S-adenosylmethionine"/>
    <property type="evidence" value="ECO:0007669"/>
    <property type="project" value="TreeGrafter"/>
</dbReference>
<dbReference type="GO" id="GO:0005829">
    <property type="term" value="C:cytosol"/>
    <property type="evidence" value="ECO:0007669"/>
    <property type="project" value="TreeGrafter"/>
</dbReference>
<name>A0A7C4LM88_9PLAN</name>
<dbReference type="PANTHER" id="PTHR46832:SF1">
    <property type="entry name" value="5'-METHYLTHIOADENOSINE_S-ADENOSYLHOMOCYSTEINE NUCLEOSIDASE"/>
    <property type="match status" value="1"/>
</dbReference>
<dbReference type="EMBL" id="DSVQ01000012">
    <property type="protein sequence ID" value="HGT39099.1"/>
    <property type="molecule type" value="Genomic_DNA"/>
</dbReference>
<evidence type="ECO:0000313" key="2">
    <source>
        <dbReference type="EMBL" id="HGT39099.1"/>
    </source>
</evidence>
<dbReference type="GO" id="GO:0009116">
    <property type="term" value="P:nucleoside metabolic process"/>
    <property type="evidence" value="ECO:0007669"/>
    <property type="project" value="InterPro"/>
</dbReference>
<dbReference type="PANTHER" id="PTHR46832">
    <property type="entry name" value="5'-METHYLTHIOADENOSINE/S-ADENOSYLHOMOCYSTEINE NUCLEOSIDASE"/>
    <property type="match status" value="1"/>
</dbReference>
<dbReference type="AlphaFoldDB" id="A0A7C4LM88"/>
<evidence type="ECO:0000259" key="1">
    <source>
        <dbReference type="Pfam" id="PF01048"/>
    </source>
</evidence>
<dbReference type="InterPro" id="IPR035994">
    <property type="entry name" value="Nucleoside_phosphorylase_sf"/>
</dbReference>
<gene>
    <name evidence="2" type="ORF">ENS64_07520</name>
</gene>
<feature type="domain" description="Nucleoside phosphorylase" evidence="1">
    <location>
        <begin position="16"/>
        <end position="192"/>
    </location>
</feature>
<dbReference type="CDD" id="cd17877">
    <property type="entry name" value="NP_MTAN-like"/>
    <property type="match status" value="1"/>
</dbReference>
<reference evidence="2" key="1">
    <citation type="journal article" date="2020" name="mSystems">
        <title>Genome- and Community-Level Interaction Insights into Carbon Utilization and Element Cycling Functions of Hydrothermarchaeota in Hydrothermal Sediment.</title>
        <authorList>
            <person name="Zhou Z."/>
            <person name="Liu Y."/>
            <person name="Xu W."/>
            <person name="Pan J."/>
            <person name="Luo Z.H."/>
            <person name="Li M."/>
        </authorList>
    </citation>
    <scope>NUCLEOTIDE SEQUENCE [LARGE SCALE GENOMIC DNA]</scope>
    <source>
        <strain evidence="2">SpSt-508</strain>
    </source>
</reference>
<sequence>MPQDSAADDDRSRADVGIVAALPLELAEFLRRCERVRHYTGGGFHFRGGRYDGVRVVVAESGTGRQRARRAAQALLDAHHPRWLLSCGFAGALQPQVRTGHIVIADRLFALDASPVQIDVHMPSDPARGWHVGGLLTVDQIVRKVSEKQALAAQTGALCVDMESHAVGEFCRDHNVRCLVIRAITDDTSRDLPPEVLSVFGATGAVRLGAVIGALWKRPASYQDLWHLRETALHAAERLADFLDGVIHQLP</sequence>
<dbReference type="Pfam" id="PF01048">
    <property type="entry name" value="PNP_UDP_1"/>
    <property type="match status" value="1"/>
</dbReference>
<dbReference type="SUPFAM" id="SSF53167">
    <property type="entry name" value="Purine and uridine phosphorylases"/>
    <property type="match status" value="1"/>
</dbReference>
<dbReference type="Gene3D" id="3.40.50.1580">
    <property type="entry name" value="Nucleoside phosphorylase domain"/>
    <property type="match status" value="1"/>
</dbReference>
<comment type="caution">
    <text evidence="2">The sequence shown here is derived from an EMBL/GenBank/DDBJ whole genome shotgun (WGS) entry which is preliminary data.</text>
</comment>
<protein>
    <submittedName>
        <fullName evidence="2">5'-methylthioadenosine nucleosidase</fullName>
    </submittedName>
</protein>
<dbReference type="GO" id="GO:0008930">
    <property type="term" value="F:methylthioadenosine nucleosidase activity"/>
    <property type="evidence" value="ECO:0007669"/>
    <property type="project" value="TreeGrafter"/>
</dbReference>
<dbReference type="InterPro" id="IPR000845">
    <property type="entry name" value="Nucleoside_phosphorylase_d"/>
</dbReference>